<dbReference type="PANTHER" id="PTHR43344:SF13">
    <property type="entry name" value="PHOSPHATASE RV3661-RELATED"/>
    <property type="match status" value="1"/>
</dbReference>
<reference evidence="4" key="1">
    <citation type="submission" date="2022-10" db="EMBL/GenBank/DDBJ databases">
        <authorList>
            <person name="Koch H."/>
        </authorList>
    </citation>
    <scope>NUCLEOTIDE SEQUENCE</scope>
    <source>
        <strain evidence="4">DNF</strain>
    </source>
</reference>
<evidence type="ECO:0000313" key="5">
    <source>
        <dbReference type="Proteomes" id="UP001179121"/>
    </source>
</evidence>
<gene>
    <name evidence="4" type="ORF">DNFV4_00413</name>
</gene>
<proteinExistence type="predicted"/>
<dbReference type="InterPro" id="IPR050582">
    <property type="entry name" value="HAD-like_SerB"/>
</dbReference>
<evidence type="ECO:0000256" key="2">
    <source>
        <dbReference type="ARBA" id="ARBA00022801"/>
    </source>
</evidence>
<dbReference type="SUPFAM" id="SSF56784">
    <property type="entry name" value="HAD-like"/>
    <property type="match status" value="1"/>
</dbReference>
<dbReference type="CDD" id="cd02612">
    <property type="entry name" value="HAD_PGPPase"/>
    <property type="match status" value="1"/>
</dbReference>
<protein>
    <submittedName>
        <fullName evidence="4">Phosphoserine phosphatase</fullName>
    </submittedName>
</protein>
<dbReference type="Pfam" id="PF12710">
    <property type="entry name" value="HAD"/>
    <property type="match status" value="1"/>
</dbReference>
<name>A0AA86T447_9BACT</name>
<accession>A0AA86T447</accession>
<evidence type="ECO:0000313" key="4">
    <source>
        <dbReference type="EMBL" id="CAI4029992.1"/>
    </source>
</evidence>
<evidence type="ECO:0000256" key="3">
    <source>
        <dbReference type="ARBA" id="ARBA00022842"/>
    </source>
</evidence>
<dbReference type="InterPro" id="IPR036412">
    <property type="entry name" value="HAD-like_sf"/>
</dbReference>
<dbReference type="InterPro" id="IPR023214">
    <property type="entry name" value="HAD_sf"/>
</dbReference>
<dbReference type="Gene3D" id="3.40.50.1000">
    <property type="entry name" value="HAD superfamily/HAD-like"/>
    <property type="match status" value="1"/>
</dbReference>
<sequence length="232" mass="25842">MSRSSSPHQADRRSAPTVGAFFDVDNTLLPGEASEVRFFRYLWQRGVVGLREAVESLWCLLRHVPPVSFQPLRLKKLYLAGKRPAEIEPLAEAFCRTHLIPRLSAEAMDQVDRHRRAGHRLVLVTGSLECLIKPMADFLRVETVIAARLEEGLSGYTGRLLPPLPYADGKRALIEAHAKEHGVDLSASYAYGDSPGDVELLEVVGHPTVVNPIRGMARIAKHRGWPVNRWAS</sequence>
<dbReference type="GO" id="GO:0046872">
    <property type="term" value="F:metal ion binding"/>
    <property type="evidence" value="ECO:0007669"/>
    <property type="project" value="UniProtKB-KW"/>
</dbReference>
<dbReference type="NCBIfam" id="TIGR01490">
    <property type="entry name" value="HAD-SF-IB-hyp1"/>
    <property type="match status" value="1"/>
</dbReference>
<keyword evidence="3" id="KW-0460">Magnesium</keyword>
<dbReference type="KEGG" id="nti:DNFV4_00413"/>
<dbReference type="Proteomes" id="UP001179121">
    <property type="component" value="Chromosome"/>
</dbReference>
<organism evidence="4 5">
    <name type="scientific">Nitrospira tepida</name>
    <dbReference type="NCBI Taxonomy" id="2973512"/>
    <lineage>
        <taxon>Bacteria</taxon>
        <taxon>Pseudomonadati</taxon>
        <taxon>Nitrospirota</taxon>
        <taxon>Nitrospiria</taxon>
        <taxon>Nitrospirales</taxon>
        <taxon>Nitrospiraceae</taxon>
        <taxon>Nitrospira</taxon>
    </lineage>
</organism>
<dbReference type="NCBIfam" id="TIGR01488">
    <property type="entry name" value="HAD-SF-IB"/>
    <property type="match status" value="1"/>
</dbReference>
<dbReference type="AlphaFoldDB" id="A0AA86T447"/>
<evidence type="ECO:0000256" key="1">
    <source>
        <dbReference type="ARBA" id="ARBA00022723"/>
    </source>
</evidence>
<dbReference type="EMBL" id="OX365700">
    <property type="protein sequence ID" value="CAI4029992.1"/>
    <property type="molecule type" value="Genomic_DNA"/>
</dbReference>
<dbReference type="RefSeq" id="WP_289267004.1">
    <property type="nucleotide sequence ID" value="NZ_OX365700.1"/>
</dbReference>
<dbReference type="PANTHER" id="PTHR43344">
    <property type="entry name" value="PHOSPHOSERINE PHOSPHATASE"/>
    <property type="match status" value="1"/>
</dbReference>
<dbReference type="GO" id="GO:0016787">
    <property type="term" value="F:hydrolase activity"/>
    <property type="evidence" value="ECO:0007669"/>
    <property type="project" value="UniProtKB-KW"/>
</dbReference>
<keyword evidence="1" id="KW-0479">Metal-binding</keyword>
<keyword evidence="5" id="KW-1185">Reference proteome</keyword>
<keyword evidence="2" id="KW-0378">Hydrolase</keyword>
<dbReference type="Gene3D" id="1.20.1440.100">
    <property type="entry name" value="SG protein - dephosphorylation function"/>
    <property type="match status" value="1"/>
</dbReference>
<dbReference type="InterPro" id="IPR006385">
    <property type="entry name" value="HAD_hydro_SerB1"/>
</dbReference>